<dbReference type="InterPro" id="IPR032820">
    <property type="entry name" value="ATPase_put"/>
</dbReference>
<feature type="transmembrane region" description="Helical" evidence="2">
    <location>
        <begin position="47"/>
        <end position="69"/>
    </location>
</feature>
<dbReference type="AlphaFoldDB" id="A0A2M9FZH0"/>
<keyword evidence="1 2" id="KW-0472">Membrane</keyword>
<dbReference type="GO" id="GO:1902600">
    <property type="term" value="P:proton transmembrane transport"/>
    <property type="evidence" value="ECO:0007669"/>
    <property type="project" value="UniProtKB-KW"/>
</dbReference>
<keyword evidence="1" id="KW-0406">Ion transport</keyword>
<keyword evidence="1" id="KW-0375">Hydrogen ion transport</keyword>
<comment type="similarity">
    <text evidence="1">Belongs to the bacterial AtpI family.</text>
</comment>
<keyword evidence="2" id="KW-0812">Transmembrane</keyword>
<evidence type="ECO:0000313" key="3">
    <source>
        <dbReference type="EMBL" id="PJK28867.1"/>
    </source>
</evidence>
<dbReference type="Proteomes" id="UP000229498">
    <property type="component" value="Unassembled WGS sequence"/>
</dbReference>
<keyword evidence="1" id="KW-0813">Transport</keyword>
<comment type="function">
    <text evidence="1">A possible function for this protein is to guide the assembly of the membrane sector of the ATPase enzyme complex.</text>
</comment>
<dbReference type="RefSeq" id="WP_109794972.1">
    <property type="nucleotide sequence ID" value="NZ_PHIG01000038.1"/>
</dbReference>
<comment type="caution">
    <text evidence="3">The sequence shown here is derived from an EMBL/GenBank/DDBJ whole genome shotgun (WGS) entry which is preliminary data.</text>
</comment>
<gene>
    <name evidence="3" type="ORF">CVT23_14635</name>
</gene>
<dbReference type="GO" id="GO:0045259">
    <property type="term" value="C:proton-transporting ATP synthase complex"/>
    <property type="evidence" value="ECO:0007669"/>
    <property type="project" value="UniProtKB-UniRule"/>
</dbReference>
<organism evidence="3 4">
    <name type="scientific">Minwuia thermotolerans</name>
    <dbReference type="NCBI Taxonomy" id="2056226"/>
    <lineage>
        <taxon>Bacteria</taxon>
        <taxon>Pseudomonadati</taxon>
        <taxon>Pseudomonadota</taxon>
        <taxon>Alphaproteobacteria</taxon>
        <taxon>Minwuiales</taxon>
        <taxon>Minwuiaceae</taxon>
        <taxon>Minwuia</taxon>
    </lineage>
</organism>
<proteinExistence type="inferred from homology"/>
<accession>A0A2M9FZH0</accession>
<keyword evidence="4" id="KW-1185">Reference proteome</keyword>
<evidence type="ECO:0000256" key="1">
    <source>
        <dbReference type="PIRNR" id="PIRNR032126"/>
    </source>
</evidence>
<reference evidence="3 4" key="1">
    <citation type="submission" date="2017-11" db="EMBL/GenBank/DDBJ databases">
        <title>Draft genome sequence of Rhizobiales bacterium SY3-13.</title>
        <authorList>
            <person name="Sun C."/>
        </authorList>
    </citation>
    <scope>NUCLEOTIDE SEQUENCE [LARGE SCALE GENOMIC DNA]</scope>
    <source>
        <strain evidence="3 4">SY3-13</strain>
    </source>
</reference>
<evidence type="ECO:0000313" key="4">
    <source>
        <dbReference type="Proteomes" id="UP000229498"/>
    </source>
</evidence>
<feature type="transmembrane region" description="Helical" evidence="2">
    <location>
        <begin position="75"/>
        <end position="96"/>
    </location>
</feature>
<sequence length="112" mass="12629">MSDDERGKWRDRVGTLEARIKAARESGHIGRDPERAEARDRSRADGIAWRISAELVAAFLVCGFVGWWIDEWIGTRPWVFLAGLLIGGAVGIRNVYRVAMKFQKAAEEREDG</sequence>
<protein>
    <recommendedName>
        <fullName evidence="1">ATP synthase protein I</fullName>
    </recommendedName>
</protein>
<dbReference type="Pfam" id="PF09527">
    <property type="entry name" value="ATPase_gene1"/>
    <property type="match status" value="1"/>
</dbReference>
<dbReference type="InterPro" id="IPR016989">
    <property type="entry name" value="Atp1_alphaprobac"/>
</dbReference>
<dbReference type="EMBL" id="PHIG01000038">
    <property type="protein sequence ID" value="PJK28867.1"/>
    <property type="molecule type" value="Genomic_DNA"/>
</dbReference>
<dbReference type="PIRSF" id="PIRSF032126">
    <property type="entry name" value="F0F1_ATP_synthase_subunit_I"/>
    <property type="match status" value="1"/>
</dbReference>
<name>A0A2M9FZH0_9PROT</name>
<dbReference type="OrthoDB" id="15401at2"/>
<keyword evidence="2" id="KW-1133">Transmembrane helix</keyword>
<evidence type="ECO:0000256" key="2">
    <source>
        <dbReference type="SAM" id="Phobius"/>
    </source>
</evidence>